<dbReference type="PROSITE" id="PS00330">
    <property type="entry name" value="HEMOLYSIN_CALCIUM"/>
    <property type="match status" value="2"/>
</dbReference>
<proteinExistence type="predicted"/>
<gene>
    <name evidence="2" type="ORF">SAMN02745194_03748</name>
</gene>
<sequence length="1584" mass="159892">MTQASTSLSDLAPGAILGFNLQNAGKAELAGGVTTLGQVFQAGHVPAGTSLVAWIGGAAVPVQMDVKTTHPDGSVKMAVLSLERPDLAAGESVTVSLAKTTAPAAAPALDLGKALDGHSFTVDLTMAGGTTRHVDVIDALRDALAQGDASVWQNGPLAAQARVEIALEGSQRLVFDVTAYKDGGFSVDAGFNNDVAMGTAGGRAQYGVVVRMDGEEVARETVSQGQYQNWHRGFSSGTDGGQGLGSPAEGWLNVQHDVAYLQETGAVARYDLSVGVDAGLLSSWEKAQAASGWNEPLSANGVTQYMPMTGGRSDLGMTTAANTAWLMTGDARAAGYAMGQAEAAGAVPWNFYDEANGTWLNTDNYAKLWTDVRGGNGKAGVGTSTGLTQQVPTDTGWAPDRAHQPELSFVPYVLTGERWILDNLQAQASFNVMTTWPAVRGNGDDILVRDSQIRSAAWSLREIENAAWAAPDGSAEKAYFTSVSDANWKWLVSQIPAWTKMQGEAHGWVPGVAGSLGDLSPWQQDYFASTTIAAASRGNADALTFLQWQSNFLVGRFFAEDKGFEMRDGAAYIIAIRDTATSAPYTSWAKIAAETERRGWSNGEDTWAHSQGEYPRLAMATLAGIYHLTGSEKAAEAYRAMAEQSPPGTTQDVYTKSPNYAVTLPGVYGGTVLGTAGNDDKVLGSATQDLNADLGAGKDRLVLADGGNRGKVAQVETLVGGSGKDFITLSAPVSGTTIDLRGGEDQLTLSSAGPNSLTVLNTEMVIGGEARDEVVLGAATSGMTLQLGGGKDKVTLSSAGPNKVTLAGVEAVQGGAAADDVAFTAAAEALIDLGGGQDRLTLSSVGPNRIGVANVETVIGGLNADDVTIGAAPDGMVVDLSGGADRLTLSAGGKVTVLNTETIIGEAGADRVTLGSFANGLVVDLGAGQDELTLFQTNMNRLTVSNVEVLRGGNGGDTVTFASAIQGASVDLGTGLDRLTLAEGSNRLTLTSVETVIGAGGADDITFGGVASGGTVQLGGGNDRLTLSQAVSGLVVDMGEGKDQLLLAASGASRVTASNTETVSGGNGAEDVTLTTGGTGIAVDLGGGTDRLVLSNAGSVALISNVETLVGGTGLDDVTLGAAITGAAIDLGAGNDRLTLSSAGVNAVTLRNVETVIGGSKADTVTLGLAVSNISVDLGAGTDRLVLSSAGANRVTVDRAEFITGGSGMDTVTLAHAATGTTVDLGGNADRLLLASDGPNVVTATDVETILGGAAADTVTLGKAVMGASVDLGGGADKLILSNAGPNRLTVANTETVIGGSGTDEVTLGVAAGVTVDLGGGADRLTLFGGAANKVTVLNTEFIQGGYAADEVTLGHAVKGLFFDLSGSTDRLILSSAGANTLTLANTEIVTGGSAADAVTFSTVIANGVVDLGGGVDRLVLANGGMNGITASGVEHILGGTGSDRVTVTGNQGARIEGGAGTDTLTGGGGNDTLVGGAGGDILSGGAGADHFVFTAGTSSAGAPDRVLDFDAQGDRLVFDGMLKGGFTFLGAGSFTAQHHSEARFVQGTQQLQVDANGDGQVDVAVTLNGVSLQALSASDFIWS</sequence>
<organism evidence="2 3">
    <name type="scientific">Muricoccus roseus</name>
    <dbReference type="NCBI Taxonomy" id="198092"/>
    <lineage>
        <taxon>Bacteria</taxon>
        <taxon>Pseudomonadati</taxon>
        <taxon>Pseudomonadota</taxon>
        <taxon>Alphaproteobacteria</taxon>
        <taxon>Acetobacterales</taxon>
        <taxon>Roseomonadaceae</taxon>
        <taxon>Muricoccus</taxon>
    </lineage>
</organism>
<protein>
    <submittedName>
        <fullName evidence="2">Ca2+-binding protein, RTX toxin-related</fullName>
    </submittedName>
</protein>
<feature type="region of interest" description="Disordered" evidence="1">
    <location>
        <begin position="380"/>
        <end position="402"/>
    </location>
</feature>
<dbReference type="Gene3D" id="2.160.20.160">
    <property type="match status" value="1"/>
</dbReference>
<dbReference type="InterPro" id="IPR001343">
    <property type="entry name" value="Hemolysn_Ca-bd"/>
</dbReference>
<dbReference type="GO" id="GO:0005509">
    <property type="term" value="F:calcium ion binding"/>
    <property type="evidence" value="ECO:0007669"/>
    <property type="project" value="InterPro"/>
</dbReference>
<dbReference type="Proteomes" id="UP000184387">
    <property type="component" value="Unassembled WGS sequence"/>
</dbReference>
<feature type="compositionally biased region" description="Polar residues" evidence="1">
    <location>
        <begin position="382"/>
        <end position="393"/>
    </location>
</feature>
<dbReference type="Pfam" id="PF00353">
    <property type="entry name" value="HemolysinCabind"/>
    <property type="match status" value="1"/>
</dbReference>
<dbReference type="InterPro" id="IPR011049">
    <property type="entry name" value="Serralysin-like_metalloprot_C"/>
</dbReference>
<reference evidence="2 3" key="1">
    <citation type="submission" date="2016-11" db="EMBL/GenBank/DDBJ databases">
        <authorList>
            <person name="Jaros S."/>
            <person name="Januszkiewicz K."/>
            <person name="Wedrychowicz H."/>
        </authorList>
    </citation>
    <scope>NUCLEOTIDE SEQUENCE [LARGE SCALE GENOMIC DNA]</scope>
    <source>
        <strain evidence="2 3">DSM 14916</strain>
    </source>
</reference>
<dbReference type="InterPro" id="IPR018511">
    <property type="entry name" value="Hemolysin-typ_Ca-bd_CS"/>
</dbReference>
<keyword evidence="3" id="KW-1185">Reference proteome</keyword>
<accession>A0A1M6NAA7</accession>
<evidence type="ECO:0000256" key="1">
    <source>
        <dbReference type="SAM" id="MobiDB-lite"/>
    </source>
</evidence>
<evidence type="ECO:0000313" key="3">
    <source>
        <dbReference type="Proteomes" id="UP000184387"/>
    </source>
</evidence>
<evidence type="ECO:0000313" key="2">
    <source>
        <dbReference type="EMBL" id="SHJ92584.1"/>
    </source>
</evidence>
<dbReference type="SUPFAM" id="SSF51120">
    <property type="entry name" value="beta-Roll"/>
    <property type="match status" value="3"/>
</dbReference>
<dbReference type="Gene3D" id="2.150.10.10">
    <property type="entry name" value="Serralysin-like metalloprotease, C-terminal"/>
    <property type="match status" value="1"/>
</dbReference>
<dbReference type="EMBL" id="FQZF01000025">
    <property type="protein sequence ID" value="SHJ92584.1"/>
    <property type="molecule type" value="Genomic_DNA"/>
</dbReference>
<name>A0A1M6NAA7_9PROT</name>
<dbReference type="STRING" id="198092.SAMN02745194_03748"/>